<feature type="transmembrane region" description="Helical" evidence="6">
    <location>
        <begin position="719"/>
        <end position="737"/>
    </location>
</feature>
<accession>A0ABN8Q8L3</accession>
<comment type="subcellular location">
    <subcellularLocation>
        <location evidence="1">Cell membrane</location>
        <topology evidence="1">Multi-pass membrane protein</topology>
    </subcellularLocation>
</comment>
<feature type="transmembrane region" description="Helical" evidence="6">
    <location>
        <begin position="296"/>
        <end position="321"/>
    </location>
</feature>
<feature type="transmembrane region" description="Helical" evidence="6">
    <location>
        <begin position="119"/>
        <end position="143"/>
    </location>
</feature>
<evidence type="ECO:0000256" key="6">
    <source>
        <dbReference type="SAM" id="Phobius"/>
    </source>
</evidence>
<sequence>FLSVIDIFLSTTAFLGNTLILFALRKDTSIHPSSKLLYRNLAITDLCVGIIVEPLTVAYWISVVNKRWDICHYAYLTANFAGVTLCGVSLITLTAISVDRLLALLLGLRYRQVVTLKRTRFIAIGGWIVSVVGASTLFLNLLIFSLCQYIVITFCSVTTICAYTKIFMSLRHNQIHVQNHVIQGQSNQVNTLNIPRYRKAVYGALWVQVTLFICYLPFGIAVALTPQRGMPLSTYLARGFTGTLVYLNSSLNPFLYCWKITEVRQAVKETLQQLHFCHFNKTKAFVFRYNKTLWSVHFGVVVVELINFLSCTYIIIMLYLFRLLKSFKLETRFINIQQDTLTFTDLTPVEQILKNFRSCFKVLEYGIHYQTTSKMPQLSSRRIYMKVEVTSQRREMLLFLTTKIAAVTSPANQKYNGSLFITSAEREVKDSRCSGMYQSCHFLTRLSKQMHAAIRVYTITGQINISLSFCMSLVHGELVFLSVIDIFLSITAFLGNTLILVALHKDTSIHPPSRLLYRNLAITDLCVGIIVGPLNVAHWTSVVNKRCDICYYALLTAYFAGVTLCSVSLITLTAISVDRLLALLLGLRYRQVVTLKRTRLIAIGGWIVSVVGASTSFLNLFIVSLCQYIVTAFCLVTTICAYTKIFMSLRHNQIHVQNHVVQGQSSQANTLNIARYRKAVYSALWVQVTLVICYLPYSITVALTPQRGMPLSTYLARQFTVTLVFLNSSLNPFLYCWKITEVRQAVKETLRQLHFCT</sequence>
<evidence type="ECO:0000256" key="3">
    <source>
        <dbReference type="ARBA" id="ARBA00022692"/>
    </source>
</evidence>
<organism evidence="8 9">
    <name type="scientific">Porites lobata</name>
    <dbReference type="NCBI Taxonomy" id="104759"/>
    <lineage>
        <taxon>Eukaryota</taxon>
        <taxon>Metazoa</taxon>
        <taxon>Cnidaria</taxon>
        <taxon>Anthozoa</taxon>
        <taxon>Hexacorallia</taxon>
        <taxon>Scleractinia</taxon>
        <taxon>Fungiina</taxon>
        <taxon>Poritidae</taxon>
        <taxon>Porites</taxon>
    </lineage>
</organism>
<dbReference type="InterPro" id="IPR000276">
    <property type="entry name" value="GPCR_Rhodpsn"/>
</dbReference>
<dbReference type="Gene3D" id="1.20.1070.10">
    <property type="entry name" value="Rhodopsin 7-helix transmembrane proteins"/>
    <property type="match status" value="2"/>
</dbReference>
<keyword evidence="3 6" id="KW-0812">Transmembrane</keyword>
<feature type="transmembrane region" description="Helical" evidence="6">
    <location>
        <begin position="598"/>
        <end position="622"/>
    </location>
</feature>
<evidence type="ECO:0000313" key="9">
    <source>
        <dbReference type="Proteomes" id="UP001159405"/>
    </source>
</evidence>
<feature type="transmembrane region" description="Helical" evidence="6">
    <location>
        <begin position="149"/>
        <end position="168"/>
    </location>
</feature>
<feature type="transmembrane region" description="Helical" evidence="6">
    <location>
        <begin position="551"/>
        <end position="577"/>
    </location>
</feature>
<feature type="non-terminal residue" evidence="8">
    <location>
        <position position="1"/>
    </location>
</feature>
<dbReference type="PANTHER" id="PTHR22750">
    <property type="entry name" value="G-PROTEIN COUPLED RECEPTOR"/>
    <property type="match status" value="1"/>
</dbReference>
<dbReference type="CDD" id="cd00637">
    <property type="entry name" value="7tm_classA_rhodopsin-like"/>
    <property type="match status" value="2"/>
</dbReference>
<feature type="domain" description="G-protein coupled receptors family 1 profile" evidence="7">
    <location>
        <begin position="16"/>
        <end position="256"/>
    </location>
</feature>
<protein>
    <recommendedName>
        <fullName evidence="7">G-protein coupled receptors family 1 profile domain-containing protein</fullName>
    </recommendedName>
</protein>
<dbReference type="PROSITE" id="PS50262">
    <property type="entry name" value="G_PROTEIN_RECEP_F1_2"/>
    <property type="match status" value="2"/>
</dbReference>
<comment type="caution">
    <text evidence="8">The sequence shown here is derived from an EMBL/GenBank/DDBJ whole genome shotgun (WGS) entry which is preliminary data.</text>
</comment>
<evidence type="ECO:0000256" key="4">
    <source>
        <dbReference type="ARBA" id="ARBA00022989"/>
    </source>
</evidence>
<dbReference type="SUPFAM" id="SSF81321">
    <property type="entry name" value="Family A G protein-coupled receptor-like"/>
    <property type="match status" value="2"/>
</dbReference>
<feature type="domain" description="G-protein coupled receptors family 1 profile" evidence="7">
    <location>
        <begin position="495"/>
        <end position="735"/>
    </location>
</feature>
<feature type="transmembrane region" description="Helical" evidence="6">
    <location>
        <begin position="200"/>
        <end position="224"/>
    </location>
</feature>
<evidence type="ECO:0000256" key="1">
    <source>
        <dbReference type="ARBA" id="ARBA00004651"/>
    </source>
</evidence>
<dbReference type="InterPro" id="IPR017452">
    <property type="entry name" value="GPCR_Rhodpsn_7TM"/>
</dbReference>
<dbReference type="Pfam" id="PF00001">
    <property type="entry name" value="7tm_1"/>
    <property type="match status" value="2"/>
</dbReference>
<keyword evidence="4 6" id="KW-1133">Transmembrane helix</keyword>
<name>A0ABN8Q8L3_9CNID</name>
<proteinExistence type="predicted"/>
<dbReference type="Proteomes" id="UP001159405">
    <property type="component" value="Unassembled WGS sequence"/>
</dbReference>
<reference evidence="8 9" key="1">
    <citation type="submission" date="2022-05" db="EMBL/GenBank/DDBJ databases">
        <authorList>
            <consortium name="Genoscope - CEA"/>
            <person name="William W."/>
        </authorList>
    </citation>
    <scope>NUCLEOTIDE SEQUENCE [LARGE SCALE GENOMIC DNA]</scope>
</reference>
<feature type="transmembrane region" description="Helical" evidence="6">
    <location>
        <begin position="515"/>
        <end position="539"/>
    </location>
</feature>
<keyword evidence="2" id="KW-1003">Cell membrane</keyword>
<feature type="transmembrane region" description="Helical" evidence="6">
    <location>
        <begin position="679"/>
        <end position="699"/>
    </location>
</feature>
<feature type="transmembrane region" description="Helical" evidence="6">
    <location>
        <begin position="6"/>
        <end position="24"/>
    </location>
</feature>
<evidence type="ECO:0000313" key="8">
    <source>
        <dbReference type="EMBL" id="CAH3158804.1"/>
    </source>
</evidence>
<evidence type="ECO:0000259" key="7">
    <source>
        <dbReference type="PROSITE" id="PS50262"/>
    </source>
</evidence>
<keyword evidence="5 6" id="KW-0472">Membrane</keyword>
<gene>
    <name evidence="8" type="ORF">PLOB_00003340</name>
</gene>
<dbReference type="EMBL" id="CALNXK010000112">
    <property type="protein sequence ID" value="CAH3158804.1"/>
    <property type="molecule type" value="Genomic_DNA"/>
</dbReference>
<feature type="transmembrane region" description="Helical" evidence="6">
    <location>
        <begin position="628"/>
        <end position="647"/>
    </location>
</feature>
<feature type="transmembrane region" description="Helical" evidence="6">
    <location>
        <begin position="36"/>
        <end position="61"/>
    </location>
</feature>
<keyword evidence="9" id="KW-1185">Reference proteome</keyword>
<evidence type="ECO:0000256" key="5">
    <source>
        <dbReference type="ARBA" id="ARBA00023136"/>
    </source>
</evidence>
<feature type="transmembrane region" description="Helical" evidence="6">
    <location>
        <begin position="73"/>
        <end position="98"/>
    </location>
</feature>
<feature type="transmembrane region" description="Helical" evidence="6">
    <location>
        <begin position="480"/>
        <end position="503"/>
    </location>
</feature>
<evidence type="ECO:0000256" key="2">
    <source>
        <dbReference type="ARBA" id="ARBA00022475"/>
    </source>
</evidence>
<dbReference type="PRINTS" id="PR00237">
    <property type="entry name" value="GPCRRHODOPSN"/>
</dbReference>